<gene>
    <name evidence="1" type="ORF">GEAMG1_2769</name>
</gene>
<evidence type="ECO:0000313" key="1">
    <source>
        <dbReference type="EMBL" id="CAH2032605.1"/>
    </source>
</evidence>
<name>A0ABM9DBN8_9BACT</name>
<organism evidence="1 2">
    <name type="scientific">Trichlorobacter ammonificans</name>
    <dbReference type="NCBI Taxonomy" id="2916410"/>
    <lineage>
        <taxon>Bacteria</taxon>
        <taxon>Pseudomonadati</taxon>
        <taxon>Thermodesulfobacteriota</taxon>
        <taxon>Desulfuromonadia</taxon>
        <taxon>Geobacterales</taxon>
        <taxon>Geobacteraceae</taxon>
        <taxon>Trichlorobacter</taxon>
    </lineage>
</organism>
<dbReference type="Proteomes" id="UP001295463">
    <property type="component" value="Chromosome"/>
</dbReference>
<accession>A0ABM9DBN8</accession>
<dbReference type="Gene3D" id="3.40.50.150">
    <property type="entry name" value="Vaccinia Virus protein VP39"/>
    <property type="match status" value="1"/>
</dbReference>
<sequence length="180" mass="20703">MTNKMRRLHIGGVERKEGWELLNIFPSEAVDHVGDARDLSRFADSTFYELYASHVLEHFDFTGELLAVLKEWLRVLVPGGRLYLSVPDMDVLCALFLCKEALSVEQRFHLTRMMFGAHCDRYDYHLSGLNREFLEQFLRQAGFATPLVVTSFNLFNDTSTLTFEGVPISLNMIAKKPFHP</sequence>
<dbReference type="CDD" id="cd02440">
    <property type="entry name" value="AdoMet_MTases"/>
    <property type="match status" value="1"/>
</dbReference>
<dbReference type="RefSeq" id="WP_305733346.1">
    <property type="nucleotide sequence ID" value="NZ_OW150024.1"/>
</dbReference>
<dbReference type="SUPFAM" id="SSF53335">
    <property type="entry name" value="S-adenosyl-L-methionine-dependent methyltransferases"/>
    <property type="match status" value="1"/>
</dbReference>
<dbReference type="InterPro" id="IPR029063">
    <property type="entry name" value="SAM-dependent_MTases_sf"/>
</dbReference>
<dbReference type="EMBL" id="OW150024">
    <property type="protein sequence ID" value="CAH2032605.1"/>
    <property type="molecule type" value="Genomic_DNA"/>
</dbReference>
<reference evidence="1 2" key="1">
    <citation type="submission" date="2022-03" db="EMBL/GenBank/DDBJ databases">
        <authorList>
            <person name="Koch H."/>
        </authorList>
    </citation>
    <scope>NUCLEOTIDE SEQUENCE [LARGE SCALE GENOMIC DNA]</scope>
    <source>
        <strain evidence="1 2">G1</strain>
    </source>
</reference>
<proteinExistence type="predicted"/>
<protein>
    <submittedName>
        <fullName evidence="1">Methyltransf_11 domain-containing protein</fullName>
    </submittedName>
</protein>
<keyword evidence="2" id="KW-1185">Reference proteome</keyword>
<evidence type="ECO:0000313" key="2">
    <source>
        <dbReference type="Proteomes" id="UP001295463"/>
    </source>
</evidence>
<dbReference type="Pfam" id="PF13489">
    <property type="entry name" value="Methyltransf_23"/>
    <property type="match status" value="1"/>
</dbReference>